<evidence type="ECO:0000313" key="7">
    <source>
        <dbReference type="EMBL" id="MBM7589789.1"/>
    </source>
</evidence>
<evidence type="ECO:0000256" key="4">
    <source>
        <dbReference type="ARBA" id="ARBA00022989"/>
    </source>
</evidence>
<organism evidence="7 8">
    <name type="scientific">Brevibacillus fulvus</name>
    <dbReference type="NCBI Taxonomy" id="1125967"/>
    <lineage>
        <taxon>Bacteria</taxon>
        <taxon>Bacillati</taxon>
        <taxon>Bacillota</taxon>
        <taxon>Bacilli</taxon>
        <taxon>Bacillales</taxon>
        <taxon>Paenibacillaceae</taxon>
        <taxon>Brevibacillus</taxon>
    </lineage>
</organism>
<comment type="similarity">
    <text evidence="2">Belongs to the UPF0154 family.</text>
</comment>
<dbReference type="Proteomes" id="UP000717624">
    <property type="component" value="Unassembled WGS sequence"/>
</dbReference>
<feature type="transmembrane region" description="Helical" evidence="6">
    <location>
        <begin position="6"/>
        <end position="28"/>
    </location>
</feature>
<sequence>MTVWSWVIPILTLIIGLVGGFFGGAYYLRKQISNMQMDEKQLQAMARSMGMNLNQKQLKQMSRNMKNMKLPNKLKK</sequence>
<dbReference type="AlphaFoldDB" id="A0A939BTS9"/>
<proteinExistence type="inferred from homology"/>
<evidence type="ECO:0000256" key="6">
    <source>
        <dbReference type="SAM" id="Phobius"/>
    </source>
</evidence>
<evidence type="ECO:0000256" key="5">
    <source>
        <dbReference type="ARBA" id="ARBA00023136"/>
    </source>
</evidence>
<gene>
    <name evidence="7" type="ORF">JOD01_001389</name>
</gene>
<keyword evidence="5 6" id="KW-0472">Membrane</keyword>
<evidence type="ECO:0000313" key="8">
    <source>
        <dbReference type="Proteomes" id="UP000717624"/>
    </source>
</evidence>
<dbReference type="EMBL" id="JAFBEB010000003">
    <property type="protein sequence ID" value="MBM7589789.1"/>
    <property type="molecule type" value="Genomic_DNA"/>
</dbReference>
<dbReference type="InterPro" id="IPR005359">
    <property type="entry name" value="UPF0154"/>
</dbReference>
<keyword evidence="8" id="KW-1185">Reference proteome</keyword>
<dbReference type="GO" id="GO:0016020">
    <property type="term" value="C:membrane"/>
    <property type="evidence" value="ECO:0007669"/>
    <property type="project" value="UniProtKB-SubCell"/>
</dbReference>
<dbReference type="Pfam" id="PF03672">
    <property type="entry name" value="UPF0154"/>
    <property type="match status" value="1"/>
</dbReference>
<evidence type="ECO:0000256" key="3">
    <source>
        <dbReference type="ARBA" id="ARBA00022692"/>
    </source>
</evidence>
<keyword evidence="3 6" id="KW-0812">Transmembrane</keyword>
<comment type="subcellular location">
    <subcellularLocation>
        <location evidence="1">Membrane</location>
        <topology evidence="1">Single-pass membrane protein</topology>
    </subcellularLocation>
</comment>
<evidence type="ECO:0000256" key="1">
    <source>
        <dbReference type="ARBA" id="ARBA00004167"/>
    </source>
</evidence>
<reference evidence="7" key="1">
    <citation type="submission" date="2021-01" db="EMBL/GenBank/DDBJ databases">
        <title>Genomic Encyclopedia of Type Strains, Phase IV (KMG-IV): sequencing the most valuable type-strain genomes for metagenomic binning, comparative biology and taxonomic classification.</title>
        <authorList>
            <person name="Goeker M."/>
        </authorList>
    </citation>
    <scope>NUCLEOTIDE SEQUENCE</scope>
    <source>
        <strain evidence="7">DSM 25523</strain>
    </source>
</reference>
<accession>A0A939BTS9</accession>
<evidence type="ECO:0000256" key="2">
    <source>
        <dbReference type="ARBA" id="ARBA00006694"/>
    </source>
</evidence>
<protein>
    <submittedName>
        <fullName evidence="7">Uncharacterized protein YneF (UPF0154 family)</fullName>
    </submittedName>
</protein>
<name>A0A939BTS9_9BACL</name>
<comment type="caution">
    <text evidence="7">The sequence shown here is derived from an EMBL/GenBank/DDBJ whole genome shotgun (WGS) entry which is preliminary data.</text>
</comment>
<dbReference type="RefSeq" id="WP_204517506.1">
    <property type="nucleotide sequence ID" value="NZ_BAABIN010000033.1"/>
</dbReference>
<keyword evidence="4 6" id="KW-1133">Transmembrane helix</keyword>